<name>A0A0C1FXY6_9SPHI</name>
<protein>
    <submittedName>
        <fullName evidence="1">Uncharacterized protein</fullName>
    </submittedName>
</protein>
<gene>
    <name evidence="1" type="ORF">OC25_02850</name>
</gene>
<dbReference type="AlphaFoldDB" id="A0A0C1FXY6"/>
<evidence type="ECO:0000313" key="2">
    <source>
        <dbReference type="Proteomes" id="UP000031246"/>
    </source>
</evidence>
<comment type="caution">
    <text evidence="1">The sequence shown here is derived from an EMBL/GenBank/DDBJ whole genome shotgun (WGS) entry which is preliminary data.</text>
</comment>
<reference evidence="1 2" key="1">
    <citation type="submission" date="2014-10" db="EMBL/GenBank/DDBJ databases">
        <title>Pedobacter Kyungheensis.</title>
        <authorList>
            <person name="Anderson B.M."/>
            <person name="Newman J.D."/>
        </authorList>
    </citation>
    <scope>NUCLEOTIDE SEQUENCE [LARGE SCALE GENOMIC DNA]</scope>
    <source>
        <strain evidence="1 2">KACC 16221</strain>
    </source>
</reference>
<keyword evidence="2" id="KW-1185">Reference proteome</keyword>
<sequence>MTNEPISLELSVWRLEPVNHFSLQLAVCSTNEQMTNEPISLELSVWRLETVNHFSWQFAVPMNK</sequence>
<dbReference type="EMBL" id="JSYN01000002">
    <property type="protein sequence ID" value="KIA96673.1"/>
    <property type="molecule type" value="Genomic_DNA"/>
</dbReference>
<organism evidence="1 2">
    <name type="scientific">Pedobacter kyungheensis</name>
    <dbReference type="NCBI Taxonomy" id="1069985"/>
    <lineage>
        <taxon>Bacteria</taxon>
        <taxon>Pseudomonadati</taxon>
        <taxon>Bacteroidota</taxon>
        <taxon>Sphingobacteriia</taxon>
        <taxon>Sphingobacteriales</taxon>
        <taxon>Sphingobacteriaceae</taxon>
        <taxon>Pedobacter</taxon>
    </lineage>
</organism>
<proteinExistence type="predicted"/>
<accession>A0A0C1FXY6</accession>
<evidence type="ECO:0000313" key="1">
    <source>
        <dbReference type="EMBL" id="KIA96673.1"/>
    </source>
</evidence>
<dbReference type="Proteomes" id="UP000031246">
    <property type="component" value="Unassembled WGS sequence"/>
</dbReference>